<evidence type="ECO:0000313" key="1">
    <source>
        <dbReference type="EMBL" id="GAJ16310.1"/>
    </source>
</evidence>
<dbReference type="GO" id="GO:0009254">
    <property type="term" value="P:peptidoglycan turnover"/>
    <property type="evidence" value="ECO:0007669"/>
    <property type="project" value="InterPro"/>
</dbReference>
<dbReference type="GO" id="GO:0006040">
    <property type="term" value="P:amino sugar metabolic process"/>
    <property type="evidence" value="ECO:0007669"/>
    <property type="project" value="InterPro"/>
</dbReference>
<protein>
    <recommendedName>
        <fullName evidence="2">Carbohydrate kinase FGGY C-terminal domain-containing protein</fullName>
    </recommendedName>
</protein>
<dbReference type="Pfam" id="PF03702">
    <property type="entry name" value="AnmK"/>
    <property type="match status" value="1"/>
</dbReference>
<dbReference type="EMBL" id="BARW01042656">
    <property type="protein sequence ID" value="GAJ16310.1"/>
    <property type="molecule type" value="Genomic_DNA"/>
</dbReference>
<gene>
    <name evidence="1" type="ORF">S12H4_63066</name>
</gene>
<proteinExistence type="predicted"/>
<dbReference type="InterPro" id="IPR005338">
    <property type="entry name" value="Anhydro_N_Ac-Mur_kinase"/>
</dbReference>
<evidence type="ECO:0008006" key="2">
    <source>
        <dbReference type="Google" id="ProtNLM"/>
    </source>
</evidence>
<dbReference type="AlphaFoldDB" id="X1VXD4"/>
<feature type="non-terminal residue" evidence="1">
    <location>
        <position position="56"/>
    </location>
</feature>
<comment type="caution">
    <text evidence="1">The sequence shown here is derived from an EMBL/GenBank/DDBJ whole genome shotgun (WGS) entry which is preliminary data.</text>
</comment>
<sequence>CELFLGPIDEIIMSGGGVYNKEIIRYLKNKFINSKFYLTDDFNIPSKAKEAMGFAL</sequence>
<reference evidence="1" key="1">
    <citation type="journal article" date="2014" name="Front. Microbiol.">
        <title>High frequency of phylogenetically diverse reductive dehalogenase-homologous genes in deep subseafloor sedimentary metagenomes.</title>
        <authorList>
            <person name="Kawai M."/>
            <person name="Futagami T."/>
            <person name="Toyoda A."/>
            <person name="Takaki Y."/>
            <person name="Nishi S."/>
            <person name="Hori S."/>
            <person name="Arai W."/>
            <person name="Tsubouchi T."/>
            <person name="Morono Y."/>
            <person name="Uchiyama I."/>
            <person name="Ito T."/>
            <person name="Fujiyama A."/>
            <person name="Inagaki F."/>
            <person name="Takami H."/>
        </authorList>
    </citation>
    <scope>NUCLEOTIDE SEQUENCE</scope>
    <source>
        <strain evidence="1">Expedition CK06-06</strain>
    </source>
</reference>
<accession>X1VXD4</accession>
<organism evidence="1">
    <name type="scientific">marine sediment metagenome</name>
    <dbReference type="NCBI Taxonomy" id="412755"/>
    <lineage>
        <taxon>unclassified sequences</taxon>
        <taxon>metagenomes</taxon>
        <taxon>ecological metagenomes</taxon>
    </lineage>
</organism>
<dbReference type="GO" id="GO:0005524">
    <property type="term" value="F:ATP binding"/>
    <property type="evidence" value="ECO:0007669"/>
    <property type="project" value="InterPro"/>
</dbReference>
<dbReference type="GO" id="GO:0016773">
    <property type="term" value="F:phosphotransferase activity, alcohol group as acceptor"/>
    <property type="evidence" value="ECO:0007669"/>
    <property type="project" value="InterPro"/>
</dbReference>
<name>X1VXD4_9ZZZZ</name>
<feature type="non-terminal residue" evidence="1">
    <location>
        <position position="1"/>
    </location>
</feature>